<dbReference type="AlphaFoldDB" id="A0A9P7A715"/>
<sequence>MASPGIPLDTAAIMSSVLEGVLYGAYRSPVPCPPNECSECSSGFSVLMFVGTIWIITYKRRIRDVNRPAVAVATLLFLLSTAHMVVGIIRIEDGLVKHRDTFPGGPAAFFADVSEETFVVKNVIIILQTLLGDGVVIYRCYIVWQSVWIVIIPCMMWCGIAAFGGFAVYDFSQASSNGIFTNRTGHLVATFMTLTLATNLLSSGLLAYRIWMSERKVSGIRTTKGKMSLLRVLVDAAILYSAALCSSIMCFVLSNNGLYVMADLNVPIVSIAFYMVFIRIAYSQQNRDYVTTVPRGTSEIIERRNSQQYPMRSLDDIYRQYNTSFLADTPKAHTLV</sequence>
<feature type="transmembrane region" description="Helical" evidence="1">
    <location>
        <begin position="41"/>
        <end position="58"/>
    </location>
</feature>
<feature type="transmembrane region" description="Helical" evidence="1">
    <location>
        <begin position="189"/>
        <end position="211"/>
    </location>
</feature>
<dbReference type="Proteomes" id="UP000714275">
    <property type="component" value="Unassembled WGS sequence"/>
</dbReference>
<keyword evidence="3" id="KW-1185">Reference proteome</keyword>
<gene>
    <name evidence="2" type="ORF">EV702DRAFT_260867</name>
</gene>
<proteinExistence type="predicted"/>
<comment type="caution">
    <text evidence="2">The sequence shown here is derived from an EMBL/GenBank/DDBJ whole genome shotgun (WGS) entry which is preliminary data.</text>
</comment>
<name>A0A9P7A715_9AGAM</name>
<evidence type="ECO:0000313" key="3">
    <source>
        <dbReference type="Proteomes" id="UP000714275"/>
    </source>
</evidence>
<dbReference type="EMBL" id="JABBWD010000002">
    <property type="protein sequence ID" value="KAG1783441.1"/>
    <property type="molecule type" value="Genomic_DNA"/>
</dbReference>
<feature type="transmembrane region" description="Helical" evidence="1">
    <location>
        <begin position="148"/>
        <end position="169"/>
    </location>
</feature>
<organism evidence="2 3">
    <name type="scientific">Suillus placidus</name>
    <dbReference type="NCBI Taxonomy" id="48579"/>
    <lineage>
        <taxon>Eukaryota</taxon>
        <taxon>Fungi</taxon>
        <taxon>Dikarya</taxon>
        <taxon>Basidiomycota</taxon>
        <taxon>Agaricomycotina</taxon>
        <taxon>Agaricomycetes</taxon>
        <taxon>Agaricomycetidae</taxon>
        <taxon>Boletales</taxon>
        <taxon>Suillineae</taxon>
        <taxon>Suillaceae</taxon>
        <taxon>Suillus</taxon>
    </lineage>
</organism>
<feature type="transmembrane region" description="Helical" evidence="1">
    <location>
        <begin position="260"/>
        <end position="282"/>
    </location>
</feature>
<dbReference type="OrthoDB" id="3354175at2759"/>
<reference evidence="2" key="1">
    <citation type="journal article" date="2020" name="New Phytol.">
        <title>Comparative genomics reveals dynamic genome evolution in host specialist ectomycorrhizal fungi.</title>
        <authorList>
            <person name="Lofgren L.A."/>
            <person name="Nguyen N.H."/>
            <person name="Vilgalys R."/>
            <person name="Ruytinx J."/>
            <person name="Liao H.L."/>
            <person name="Branco S."/>
            <person name="Kuo A."/>
            <person name="LaButti K."/>
            <person name="Lipzen A."/>
            <person name="Andreopoulos W."/>
            <person name="Pangilinan J."/>
            <person name="Riley R."/>
            <person name="Hundley H."/>
            <person name="Na H."/>
            <person name="Barry K."/>
            <person name="Grigoriev I.V."/>
            <person name="Stajich J.E."/>
            <person name="Kennedy P.G."/>
        </authorList>
    </citation>
    <scope>NUCLEOTIDE SEQUENCE</scope>
    <source>
        <strain evidence="2">DOB743</strain>
    </source>
</reference>
<accession>A0A9P7A715</accession>
<feature type="transmembrane region" description="Helical" evidence="1">
    <location>
        <begin position="70"/>
        <end position="91"/>
    </location>
</feature>
<protein>
    <submittedName>
        <fullName evidence="2">Uncharacterized protein</fullName>
    </submittedName>
</protein>
<keyword evidence="1" id="KW-0812">Transmembrane</keyword>
<feature type="transmembrane region" description="Helical" evidence="1">
    <location>
        <begin position="123"/>
        <end position="141"/>
    </location>
</feature>
<keyword evidence="1" id="KW-0472">Membrane</keyword>
<evidence type="ECO:0000313" key="2">
    <source>
        <dbReference type="EMBL" id="KAG1783441.1"/>
    </source>
</evidence>
<evidence type="ECO:0000256" key="1">
    <source>
        <dbReference type="SAM" id="Phobius"/>
    </source>
</evidence>
<feature type="transmembrane region" description="Helical" evidence="1">
    <location>
        <begin position="232"/>
        <end position="254"/>
    </location>
</feature>
<keyword evidence="1" id="KW-1133">Transmembrane helix</keyword>